<accession>A0A8J6PC63</accession>
<dbReference type="OrthoDB" id="3176438at2"/>
<reference evidence="7" key="1">
    <citation type="submission" date="2020-08" db="EMBL/GenBank/DDBJ databases">
        <title>Genome public.</title>
        <authorList>
            <person name="Liu C."/>
            <person name="Sun Q."/>
        </authorList>
    </citation>
    <scope>NUCLEOTIDE SEQUENCE</scope>
    <source>
        <strain evidence="7">NSJ-15</strain>
    </source>
</reference>
<dbReference type="Proteomes" id="UP000632659">
    <property type="component" value="Unassembled WGS sequence"/>
</dbReference>
<keyword evidence="4 6" id="KW-1133">Transmembrane helix</keyword>
<evidence type="ECO:0000313" key="7">
    <source>
        <dbReference type="EMBL" id="MBC8611542.1"/>
    </source>
</evidence>
<evidence type="ECO:0000256" key="2">
    <source>
        <dbReference type="ARBA" id="ARBA00022475"/>
    </source>
</evidence>
<evidence type="ECO:0000256" key="3">
    <source>
        <dbReference type="ARBA" id="ARBA00022692"/>
    </source>
</evidence>
<dbReference type="GO" id="GO:0005886">
    <property type="term" value="C:plasma membrane"/>
    <property type="evidence" value="ECO:0007669"/>
    <property type="project" value="UniProtKB-SubCell"/>
</dbReference>
<keyword evidence="8" id="KW-1185">Reference proteome</keyword>
<feature type="transmembrane region" description="Helical" evidence="6">
    <location>
        <begin position="26"/>
        <end position="47"/>
    </location>
</feature>
<evidence type="ECO:0000256" key="4">
    <source>
        <dbReference type="ARBA" id="ARBA00022989"/>
    </source>
</evidence>
<dbReference type="Pfam" id="PF03788">
    <property type="entry name" value="LrgA"/>
    <property type="match status" value="1"/>
</dbReference>
<keyword evidence="3 6" id="KW-0812">Transmembrane</keyword>
<evidence type="ECO:0000256" key="5">
    <source>
        <dbReference type="ARBA" id="ARBA00023136"/>
    </source>
</evidence>
<dbReference type="EMBL" id="JACRTL010000006">
    <property type="protein sequence ID" value="MBC8611542.1"/>
    <property type="molecule type" value="Genomic_DNA"/>
</dbReference>
<keyword evidence="2" id="KW-1003">Cell membrane</keyword>
<organism evidence="7 8">
    <name type="scientific">Massiliimalia timonensis</name>
    <dbReference type="NCBI Taxonomy" id="1987501"/>
    <lineage>
        <taxon>Bacteria</taxon>
        <taxon>Bacillati</taxon>
        <taxon>Bacillota</taxon>
        <taxon>Clostridia</taxon>
        <taxon>Eubacteriales</taxon>
        <taxon>Oscillospiraceae</taxon>
        <taxon>Massiliimalia</taxon>
    </lineage>
</organism>
<gene>
    <name evidence="7" type="ORF">H8702_10585</name>
</gene>
<feature type="transmembrane region" description="Helical" evidence="6">
    <location>
        <begin position="84"/>
        <end position="110"/>
    </location>
</feature>
<proteinExistence type="predicted"/>
<feature type="transmembrane region" description="Helical" evidence="6">
    <location>
        <begin position="59"/>
        <end position="78"/>
    </location>
</feature>
<evidence type="ECO:0000313" key="8">
    <source>
        <dbReference type="Proteomes" id="UP000632659"/>
    </source>
</evidence>
<comment type="caution">
    <text evidence="7">The sequence shown here is derived from an EMBL/GenBank/DDBJ whole genome shotgun (WGS) entry which is preliminary data.</text>
</comment>
<protein>
    <submittedName>
        <fullName evidence="7">CidA/LrgA family protein</fullName>
    </submittedName>
</protein>
<comment type="subcellular location">
    <subcellularLocation>
        <location evidence="1">Cell membrane</location>
        <topology evidence="1">Multi-pass membrane protein</topology>
    </subcellularLocation>
</comment>
<dbReference type="PANTHER" id="PTHR33931">
    <property type="entry name" value="HOLIN-LIKE PROTEIN CIDA-RELATED"/>
    <property type="match status" value="1"/>
</dbReference>
<evidence type="ECO:0000256" key="6">
    <source>
        <dbReference type="SAM" id="Phobius"/>
    </source>
</evidence>
<keyword evidence="5 6" id="KW-0472">Membrane</keyword>
<name>A0A8J6PC63_9FIRM</name>
<sequence length="121" mass="13417">MKLLLQIAVVFGVCLVGEVLEMLVPLPIPASVWSMVLLFLCLLCGALREEHIREKADFLLKNMAFFFIPAGVSIIEHYGVLKSVIVPFLIICFVTTIITFAATAGTVILVTRLMDRGKEHE</sequence>
<dbReference type="AlphaFoldDB" id="A0A8J6PC63"/>
<dbReference type="PANTHER" id="PTHR33931:SF2">
    <property type="entry name" value="HOLIN-LIKE PROTEIN CIDA"/>
    <property type="match status" value="1"/>
</dbReference>
<dbReference type="RefSeq" id="WP_093987939.1">
    <property type="nucleotide sequence ID" value="NZ_FYDD01000002.1"/>
</dbReference>
<evidence type="ECO:0000256" key="1">
    <source>
        <dbReference type="ARBA" id="ARBA00004651"/>
    </source>
</evidence>
<dbReference type="InterPro" id="IPR005538">
    <property type="entry name" value="LrgA/CidA"/>
</dbReference>